<proteinExistence type="predicted"/>
<dbReference type="SMART" id="SM00342">
    <property type="entry name" value="HTH_ARAC"/>
    <property type="match status" value="1"/>
</dbReference>
<keyword evidence="7" id="KW-1185">Reference proteome</keyword>
<dbReference type="InterPro" id="IPR009057">
    <property type="entry name" value="Homeodomain-like_sf"/>
</dbReference>
<evidence type="ECO:0000256" key="3">
    <source>
        <dbReference type="ARBA" id="ARBA00023163"/>
    </source>
</evidence>
<reference evidence="6 7" key="1">
    <citation type="submission" date="2024-02" db="EMBL/GenBank/DDBJ databases">
        <title>Full genome sequence of Nocardioides kribbensis.</title>
        <authorList>
            <person name="Poletto B.L."/>
            <person name="Silva G."/>
            <person name="Galante D."/>
            <person name="Campos K.R."/>
            <person name="Santos M.B.N."/>
            <person name="Sacchi C.T."/>
        </authorList>
    </citation>
    <scope>NUCLEOTIDE SEQUENCE [LARGE SCALE GENOMIC DNA]</scope>
    <source>
        <strain evidence="6 7">O4R</strain>
    </source>
</reference>
<comment type="caution">
    <text evidence="6">The sequence shown here is derived from an EMBL/GenBank/DDBJ whole genome shotgun (WGS) entry which is preliminary data.</text>
</comment>
<evidence type="ECO:0000256" key="4">
    <source>
        <dbReference type="SAM" id="MobiDB-lite"/>
    </source>
</evidence>
<keyword evidence="3" id="KW-0804">Transcription</keyword>
<dbReference type="SUPFAM" id="SSF46689">
    <property type="entry name" value="Homeodomain-like"/>
    <property type="match status" value="1"/>
</dbReference>
<evidence type="ECO:0000256" key="1">
    <source>
        <dbReference type="ARBA" id="ARBA00023015"/>
    </source>
</evidence>
<dbReference type="Pfam" id="PF12833">
    <property type="entry name" value="HTH_18"/>
    <property type="match status" value="1"/>
</dbReference>
<dbReference type="InterPro" id="IPR018060">
    <property type="entry name" value="HTH_AraC"/>
</dbReference>
<dbReference type="Pfam" id="PF12625">
    <property type="entry name" value="Arabinose_bd"/>
    <property type="match status" value="1"/>
</dbReference>
<evidence type="ECO:0000313" key="7">
    <source>
        <dbReference type="Proteomes" id="UP001482520"/>
    </source>
</evidence>
<protein>
    <submittedName>
        <fullName evidence="6">AraC family transcriptional regulator ligand-binding domain-containing protein</fullName>
    </submittedName>
</protein>
<dbReference type="InterPro" id="IPR032687">
    <property type="entry name" value="AraC-type_N"/>
</dbReference>
<dbReference type="EMBL" id="JBEGDP010000004">
    <property type="protein sequence ID" value="MEQ7846830.1"/>
    <property type="molecule type" value="Genomic_DNA"/>
</dbReference>
<dbReference type="Proteomes" id="UP001482520">
    <property type="component" value="Unassembled WGS sequence"/>
</dbReference>
<sequence length="343" mass="36020">MIPDNLPAPAAADWDFPRSALGVALLVRHAVRAGLAPEAALAGTGLAVDHLEAPGAVVTAAQELRVVRTLQRHRPGSGAEVGASYDASTFGVLGLALLSSRTVRDAVEVALRYVDLSHAFAIPRAGLVDGRLVVDLDGSGLPADVRAFLLARDATAVDTVLASLVPGGVGARLSLGADRARLEVDAAELDRPLARPTGRAAAQVDRLAEQLCLQAVARRRERTGVAQEVRVLITQRLAAGAPMPEVASALGLSERTLRRRLGAAGTTYRELLEEVRALLAAELLGAGLPVAEVARRLGYAETAALTHAHRRWAGGPPSSARREHPAFTQRSPRPHLQAPSRTT</sequence>
<dbReference type="PANTHER" id="PTHR47894">
    <property type="entry name" value="HTH-TYPE TRANSCRIPTIONAL REGULATOR GADX"/>
    <property type="match status" value="1"/>
</dbReference>
<dbReference type="PANTHER" id="PTHR47894:SF4">
    <property type="entry name" value="HTH-TYPE TRANSCRIPTIONAL REGULATOR GADX"/>
    <property type="match status" value="1"/>
</dbReference>
<evidence type="ECO:0000313" key="6">
    <source>
        <dbReference type="EMBL" id="MEQ7846830.1"/>
    </source>
</evidence>
<keyword evidence="1" id="KW-0805">Transcription regulation</keyword>
<keyword evidence="2" id="KW-0238">DNA-binding</keyword>
<feature type="region of interest" description="Disordered" evidence="4">
    <location>
        <begin position="310"/>
        <end position="343"/>
    </location>
</feature>
<dbReference type="PROSITE" id="PS01124">
    <property type="entry name" value="HTH_ARAC_FAMILY_2"/>
    <property type="match status" value="1"/>
</dbReference>
<name>A0ABV1NWH0_9ACTN</name>
<dbReference type="Gene3D" id="1.10.10.60">
    <property type="entry name" value="Homeodomain-like"/>
    <property type="match status" value="1"/>
</dbReference>
<feature type="domain" description="HTH araC/xylS-type" evidence="5">
    <location>
        <begin position="227"/>
        <end position="323"/>
    </location>
</feature>
<evidence type="ECO:0000259" key="5">
    <source>
        <dbReference type="PROSITE" id="PS01124"/>
    </source>
</evidence>
<gene>
    <name evidence="6" type="ORF">V6R90_06025</name>
</gene>
<accession>A0ABV1NWH0</accession>
<evidence type="ECO:0000256" key="2">
    <source>
        <dbReference type="ARBA" id="ARBA00023125"/>
    </source>
</evidence>
<organism evidence="6 7">
    <name type="scientific">Nocardioides kribbensis</name>
    <dbReference type="NCBI Taxonomy" id="305517"/>
    <lineage>
        <taxon>Bacteria</taxon>
        <taxon>Bacillati</taxon>
        <taxon>Actinomycetota</taxon>
        <taxon>Actinomycetes</taxon>
        <taxon>Propionibacteriales</taxon>
        <taxon>Nocardioidaceae</taxon>
        <taxon>Nocardioides</taxon>
    </lineage>
</organism>
<dbReference type="RefSeq" id="WP_349804107.1">
    <property type="nucleotide sequence ID" value="NZ_JBEGDP010000004.1"/>
</dbReference>